<comment type="caution">
    <text evidence="1">The sequence shown here is derived from an EMBL/GenBank/DDBJ whole genome shotgun (WGS) entry which is preliminary data.</text>
</comment>
<keyword evidence="2" id="KW-1185">Reference proteome</keyword>
<dbReference type="EMBL" id="JACOON010000003">
    <property type="protein sequence ID" value="MBC5648158.1"/>
    <property type="molecule type" value="Genomic_DNA"/>
</dbReference>
<proteinExistence type="predicted"/>
<organism evidence="1 2">
    <name type="scientific">Christensenella tenuis</name>
    <dbReference type="NCBI Taxonomy" id="2763033"/>
    <lineage>
        <taxon>Bacteria</taxon>
        <taxon>Bacillati</taxon>
        <taxon>Bacillota</taxon>
        <taxon>Clostridia</taxon>
        <taxon>Christensenellales</taxon>
        <taxon>Christensenellaceae</taxon>
        <taxon>Christensenella</taxon>
    </lineage>
</organism>
<protein>
    <submittedName>
        <fullName evidence="1">Uncharacterized protein</fullName>
    </submittedName>
</protein>
<sequence>MIDLDDFNAEQREVVEEAITGGAPPEFARVIARPQLPAEDMKRIMALIQKGKLEKLPIDFYVRPEFSADKMELMHEWIKDTYNLELAETYADEQLKSHKSYFLSCTRAAFLGGVHRDLIHYTVSQYVEGKLTYAEMSQILSYYKLVRDLDFKQRAVIASADHSRIDETLYEIIANPKLKAEQMKELLCFAASKGKNTRDTFAEVFLKAEEMIRQNEMPKKTSIRNKLDGFSSEKPKKKLRYIRDKNEIARIPKELHYVPKKRKEHSLER</sequence>
<evidence type="ECO:0000313" key="1">
    <source>
        <dbReference type="EMBL" id="MBC5648158.1"/>
    </source>
</evidence>
<gene>
    <name evidence="1" type="ORF">H8S18_07385</name>
</gene>
<reference evidence="1 2" key="1">
    <citation type="submission" date="2020-08" db="EMBL/GenBank/DDBJ databases">
        <title>Genome public.</title>
        <authorList>
            <person name="Liu C."/>
            <person name="Sun Q."/>
        </authorList>
    </citation>
    <scope>NUCLEOTIDE SEQUENCE [LARGE SCALE GENOMIC DNA]</scope>
    <source>
        <strain evidence="1 2">NSJ-35</strain>
    </source>
</reference>
<evidence type="ECO:0000313" key="2">
    <source>
        <dbReference type="Proteomes" id="UP000606889"/>
    </source>
</evidence>
<dbReference type="RefSeq" id="WP_186857671.1">
    <property type="nucleotide sequence ID" value="NZ_JACOON010000003.1"/>
</dbReference>
<dbReference type="Proteomes" id="UP000606889">
    <property type="component" value="Unassembled WGS sequence"/>
</dbReference>
<accession>A0ABR7EET0</accession>
<name>A0ABR7EET0_9FIRM</name>